<evidence type="ECO:0000313" key="2">
    <source>
        <dbReference type="Proteomes" id="UP000245609"/>
    </source>
</evidence>
<accession>A0A2T9Y248</accession>
<protein>
    <submittedName>
        <fullName evidence="1">Uncharacterized protein</fullName>
    </submittedName>
</protein>
<reference evidence="1 2" key="1">
    <citation type="journal article" date="2018" name="MBio">
        <title>Comparative Genomics Reveals the Core Gene Toolbox for the Fungus-Insect Symbiosis.</title>
        <authorList>
            <person name="Wang Y."/>
            <person name="Stata M."/>
            <person name="Wang W."/>
            <person name="Stajich J.E."/>
            <person name="White M.M."/>
            <person name="Moncalvo J.M."/>
        </authorList>
    </citation>
    <scope>NUCLEOTIDE SEQUENCE [LARGE SCALE GENOMIC DNA]</scope>
    <source>
        <strain evidence="1 2">SC-DP-2</strain>
    </source>
</reference>
<comment type="caution">
    <text evidence="1">The sequence shown here is derived from an EMBL/GenBank/DDBJ whole genome shotgun (WGS) entry which is preliminary data.</text>
</comment>
<dbReference type="AlphaFoldDB" id="A0A2T9Y248"/>
<evidence type="ECO:0000313" key="1">
    <source>
        <dbReference type="EMBL" id="PVU86429.1"/>
    </source>
</evidence>
<keyword evidence="2" id="KW-1185">Reference proteome</keyword>
<organism evidence="1 2">
    <name type="scientific">Smittium megazygosporum</name>
    <dbReference type="NCBI Taxonomy" id="133381"/>
    <lineage>
        <taxon>Eukaryota</taxon>
        <taxon>Fungi</taxon>
        <taxon>Fungi incertae sedis</taxon>
        <taxon>Zoopagomycota</taxon>
        <taxon>Kickxellomycotina</taxon>
        <taxon>Harpellomycetes</taxon>
        <taxon>Harpellales</taxon>
        <taxon>Legeriomycetaceae</taxon>
        <taxon>Smittium</taxon>
    </lineage>
</organism>
<name>A0A2T9Y248_9FUNG</name>
<dbReference type="EMBL" id="MBFS01003483">
    <property type="protein sequence ID" value="PVU86429.1"/>
    <property type="molecule type" value="Genomic_DNA"/>
</dbReference>
<sequence length="400" mass="46408">MILTKKVNDEFSIKEIIKLAEEFIQKFNGLNLSLFTTGKRKDITSTASKKLAVIIPNSGEAEKESIFDDTHALFEWWMNREIYGIEKEDKRSQALNIFKQKIRPDNNKNSAPLNSSKGILGQKKYYSLIKELSQALIDYWTSKSETSKSNLTTNIDKFNEELLGHFRDSSTSFNERDNIDILIEYIAEYDTRFKNTDTSKSNYNKNSISLKIERKSILKKRLLFISSMNDYMSKLIDDIVKHRKFHTGIKTQYGYDFISTNKKKNKKILDKINIFGSNETRTVGFIENEMNSLFEQLRKAVIDINTQIKTFDLFIISMIQSSKETFYEINLALGSLVHVVNIIQNGNDGMLIDVQDEVFYYVTQIANRYTLKKIIPICDGLFKSYLKEKQKILRVPPRSG</sequence>
<dbReference type="Proteomes" id="UP000245609">
    <property type="component" value="Unassembled WGS sequence"/>
</dbReference>
<proteinExistence type="predicted"/>
<gene>
    <name evidence="1" type="ORF">BB560_006724</name>
</gene>